<dbReference type="PROSITE" id="PS50195">
    <property type="entry name" value="PX"/>
    <property type="match status" value="1"/>
</dbReference>
<gene>
    <name evidence="2" type="ORF">MS3_04498</name>
</gene>
<dbReference type="SMART" id="SM00312">
    <property type="entry name" value="PX"/>
    <property type="match status" value="1"/>
</dbReference>
<dbReference type="STRING" id="6185.A0A094ZSY4"/>
<dbReference type="Pfam" id="PF09325">
    <property type="entry name" value="Vps5"/>
    <property type="match status" value="1"/>
</dbReference>
<dbReference type="PANTHER" id="PTHR10555:SF170">
    <property type="entry name" value="FI18122P1"/>
    <property type="match status" value="1"/>
</dbReference>
<organism evidence="2">
    <name type="scientific">Schistosoma haematobium</name>
    <name type="common">Blood fluke</name>
    <dbReference type="NCBI Taxonomy" id="6185"/>
    <lineage>
        <taxon>Eukaryota</taxon>
        <taxon>Metazoa</taxon>
        <taxon>Spiralia</taxon>
        <taxon>Lophotrochozoa</taxon>
        <taxon>Platyhelminthes</taxon>
        <taxon>Trematoda</taxon>
        <taxon>Digenea</taxon>
        <taxon>Strigeidida</taxon>
        <taxon>Schistosomatoidea</taxon>
        <taxon>Schistosomatidae</taxon>
        <taxon>Schistosoma</taxon>
    </lineage>
</organism>
<dbReference type="PANTHER" id="PTHR10555">
    <property type="entry name" value="SORTING NEXIN"/>
    <property type="match status" value="1"/>
</dbReference>
<dbReference type="EMBL" id="KL250754">
    <property type="protein sequence ID" value="KGB36214.1"/>
    <property type="molecule type" value="Genomic_DNA"/>
</dbReference>
<reference evidence="2" key="1">
    <citation type="journal article" date="2012" name="Nat. Genet.">
        <title>Whole-genome sequence of Schistosoma haematobium.</title>
        <authorList>
            <person name="Young N.D."/>
            <person name="Jex A.R."/>
            <person name="Li B."/>
            <person name="Liu S."/>
            <person name="Yang L."/>
            <person name="Xiong Z."/>
            <person name="Li Y."/>
            <person name="Cantacessi C."/>
            <person name="Hall R.S."/>
            <person name="Xu X."/>
            <person name="Chen F."/>
            <person name="Wu X."/>
            <person name="Zerlotini A."/>
            <person name="Oliveira G."/>
            <person name="Hofmann A."/>
            <person name="Zhang G."/>
            <person name="Fang X."/>
            <person name="Kang Y."/>
            <person name="Campbell B.E."/>
            <person name="Loukas A."/>
            <person name="Ranganathan S."/>
            <person name="Rollinson D."/>
            <person name="Rinaldi G."/>
            <person name="Brindley P.J."/>
            <person name="Yang H."/>
            <person name="Wang J."/>
            <person name="Wang J."/>
            <person name="Gasser R.B."/>
        </authorList>
    </citation>
    <scope>NUCLEOTIDE SEQUENCE [LARGE SCALE GENOMIC DNA]</scope>
</reference>
<dbReference type="Pfam" id="PF00787">
    <property type="entry name" value="PX"/>
    <property type="match status" value="1"/>
</dbReference>
<dbReference type="InterPro" id="IPR027267">
    <property type="entry name" value="AH/BAR_dom_sf"/>
</dbReference>
<dbReference type="InterPro" id="IPR015404">
    <property type="entry name" value="Vps5_C"/>
</dbReference>
<dbReference type="SUPFAM" id="SSF64268">
    <property type="entry name" value="PX domain"/>
    <property type="match status" value="1"/>
</dbReference>
<dbReference type="Gene3D" id="3.30.1520.10">
    <property type="entry name" value="Phox-like domain"/>
    <property type="match status" value="1"/>
</dbReference>
<dbReference type="InterPro" id="IPR036871">
    <property type="entry name" value="PX_dom_sf"/>
</dbReference>
<proteinExistence type="inferred from homology"/>
<dbReference type="GO" id="GO:0034498">
    <property type="term" value="P:early endosome to Golgi transport"/>
    <property type="evidence" value="ECO:0007669"/>
    <property type="project" value="TreeGrafter"/>
</dbReference>
<dbReference type="GO" id="GO:0005829">
    <property type="term" value="C:cytosol"/>
    <property type="evidence" value="ECO:0007669"/>
    <property type="project" value="GOC"/>
</dbReference>
<dbReference type="Gene3D" id="1.20.1270.60">
    <property type="entry name" value="Arfaptin homology (AH) domain/BAR domain"/>
    <property type="match status" value="1"/>
</dbReference>
<accession>A0A094ZSY4</accession>
<dbReference type="CDD" id="cd06859">
    <property type="entry name" value="PX_SNX1_2_like"/>
    <property type="match status" value="1"/>
</dbReference>
<dbReference type="AlphaFoldDB" id="A0A094ZSY4"/>
<evidence type="ECO:0000256" key="1">
    <source>
        <dbReference type="ARBA" id="ARBA00010883"/>
    </source>
</evidence>
<sequence>MLEDEFAELDLNENSENSLNVPLNSESYLRTGFTPERNVTHDISPIDTGKETVNTVSDVAFVKVTSPAKVGEGISSYIVYRVNTKVCDHNDIIFKFNGKEFSVLRRFSDFLGLHERIVAKYLSEGVIVPPVPSKDMLATTKVKMSKDVSAENEFVERRRIALERFLSRVLSHPVLHIDEDVCEFLRHEGELPRATNTQLLSGAAAIKVMKNLGDAIGKFAYKVDDPEEFFYQKADELDSWEKQLKRLHSSLLNLVSGDNDLANAEAGLARSVLLLANVEENTGLAQALHHLAETEGHVADLHALQAEAHTCHLVEYSRELLGMVQACKDVLSERVRIYRTWKTAEANLRSKREQKIRMEMAPRNDNKKMATITMELEDLENRVDQAQHKFNNISINIKREFQNFDLNRFAYFKQATTEYLELLLQIQLKIDFISLPLYADFMHIFNNNMVF</sequence>
<evidence type="ECO:0000313" key="2">
    <source>
        <dbReference type="EMBL" id="KGB36214.1"/>
    </source>
</evidence>
<dbReference type="GO" id="GO:0010008">
    <property type="term" value="C:endosome membrane"/>
    <property type="evidence" value="ECO:0007669"/>
    <property type="project" value="TreeGrafter"/>
</dbReference>
<dbReference type="GO" id="GO:0035091">
    <property type="term" value="F:phosphatidylinositol binding"/>
    <property type="evidence" value="ECO:0007669"/>
    <property type="project" value="InterPro"/>
</dbReference>
<name>A0A094ZSY4_SCHHA</name>
<protein>
    <submittedName>
        <fullName evidence="2">Sorting nexin-2</fullName>
    </submittedName>
</protein>
<dbReference type="InterPro" id="IPR001683">
    <property type="entry name" value="PX_dom"/>
</dbReference>
<comment type="similarity">
    <text evidence="1">Belongs to the sorting nexin family.</text>
</comment>